<evidence type="ECO:0000313" key="2">
    <source>
        <dbReference type="Proteomes" id="UP000465846"/>
    </source>
</evidence>
<dbReference type="RefSeq" id="WP_163485583.1">
    <property type="nucleotide sequence ID" value="NZ_CP048739.1"/>
</dbReference>
<accession>A0A6C0UDT3</accession>
<protein>
    <submittedName>
        <fullName evidence="1">Sce7726 family protein</fullName>
    </submittedName>
</protein>
<organism evidence="1 2">
    <name type="scientific">Halogeometricum borinquense</name>
    <dbReference type="NCBI Taxonomy" id="60847"/>
    <lineage>
        <taxon>Archaea</taxon>
        <taxon>Methanobacteriati</taxon>
        <taxon>Methanobacteriota</taxon>
        <taxon>Stenosarchaea group</taxon>
        <taxon>Halobacteria</taxon>
        <taxon>Halobacteriales</taxon>
        <taxon>Haloferacaceae</taxon>
        <taxon>Halogeometricum</taxon>
    </lineage>
</organism>
<sequence>MTTKRDRLETISHSFLQRFVHHANIARSHRSYRTYEDYLSKLESRLTSEECRFLEEASSTTDPESAATEFLHNYRPNESILRSEFEAYLDSRDSTSPRQKEFPIGGNRCDLIEIDSQIVAYELKSPQDRRARLPDQLETYQAVFDKTWVVLPEGKSFGHIPEPVGEIRYRYPRFEFEIVLEATQTPATRPRAQLKALQVEELQSICKYYSLSKPSHKRDLVNVVESSLSTAEIDDAFNRALQNRSGNGSAQLTAFVDS</sequence>
<evidence type="ECO:0000313" key="1">
    <source>
        <dbReference type="EMBL" id="QIB73534.1"/>
    </source>
</evidence>
<reference evidence="1 2" key="1">
    <citation type="submission" date="2020-02" db="EMBL/GenBank/DDBJ databases">
        <title>Whole genome sequence of Halogeometricum borinquense strain wsp4.</title>
        <authorList>
            <person name="Verma D.K."/>
            <person name="Gopal K."/>
            <person name="Prasad E.S."/>
        </authorList>
    </citation>
    <scope>NUCLEOTIDE SEQUENCE [LARGE SCALE GENOMIC DNA]</scope>
    <source>
        <strain evidence="2">wsp4</strain>
    </source>
</reference>
<dbReference type="Proteomes" id="UP000465846">
    <property type="component" value="Chromosome"/>
</dbReference>
<dbReference type="InterPro" id="IPR047729">
    <property type="entry name" value="Sce7726-like"/>
</dbReference>
<dbReference type="NCBIfam" id="NF033832">
    <property type="entry name" value="sce7726_fam"/>
    <property type="match status" value="1"/>
</dbReference>
<gene>
    <name evidence="1" type="ORF">G3I44_04095</name>
</gene>
<proteinExistence type="predicted"/>
<dbReference type="GeneID" id="300785944"/>
<dbReference type="SUPFAM" id="SSF68906">
    <property type="entry name" value="SAP domain"/>
    <property type="match status" value="1"/>
</dbReference>
<dbReference type="InterPro" id="IPR036361">
    <property type="entry name" value="SAP_dom_sf"/>
</dbReference>
<name>A0A6C0UDT3_9EURY</name>
<dbReference type="AlphaFoldDB" id="A0A6C0UDT3"/>
<dbReference type="EMBL" id="CP048739">
    <property type="protein sequence ID" value="QIB73534.1"/>
    <property type="molecule type" value="Genomic_DNA"/>
</dbReference>